<dbReference type="RefSeq" id="WP_268262854.1">
    <property type="nucleotide sequence ID" value="NZ_JALQCX010000037.1"/>
</dbReference>
<feature type="region of interest" description="Disordered" evidence="1">
    <location>
        <begin position="130"/>
        <end position="152"/>
    </location>
</feature>
<keyword evidence="4" id="KW-1185">Reference proteome</keyword>
<protein>
    <recommendedName>
        <fullName evidence="5">Two pore domain potassium channel family protein</fullName>
    </recommendedName>
</protein>
<reference evidence="3 4" key="2">
    <citation type="journal article" date="2023" name="Plant Pathol.">
        <title>Dismantling and reorganizing Pseudomonas marginalis sensu#lato.</title>
        <authorList>
            <person name="Sawada H."/>
            <person name="Fujikawa T."/>
            <person name="Satou M."/>
        </authorList>
    </citation>
    <scope>NUCLEOTIDE SEQUENCE [LARGE SCALE GENOMIC DNA]</scope>
    <source>
        <strain evidence="3 4">MAFF 302046</strain>
    </source>
</reference>
<evidence type="ECO:0008006" key="5">
    <source>
        <dbReference type="Google" id="ProtNLM"/>
    </source>
</evidence>
<keyword evidence="2" id="KW-0812">Transmembrane</keyword>
<keyword evidence="2" id="KW-0472">Membrane</keyword>
<reference evidence="3 4" key="1">
    <citation type="journal article" date="2022" name="Int. J. Syst. Evol. Microbiol.">
        <title>Pseudomonas aegrilactucae sp. nov. and Pseudomonas morbosilactucae sp. nov., pathogens causing bacterial rot of lettuce in Japan.</title>
        <authorList>
            <person name="Sawada H."/>
            <person name="Fujikawa T."/>
            <person name="Satou M."/>
        </authorList>
    </citation>
    <scope>NUCLEOTIDE SEQUENCE [LARGE SCALE GENOMIC DNA]</scope>
    <source>
        <strain evidence="3 4">MAFF 302046</strain>
    </source>
</reference>
<feature type="transmembrane region" description="Helical" evidence="2">
    <location>
        <begin position="77"/>
        <end position="98"/>
    </location>
</feature>
<evidence type="ECO:0000313" key="4">
    <source>
        <dbReference type="Proteomes" id="UP001155163"/>
    </source>
</evidence>
<accession>A0ABT0JKB8</accession>
<dbReference type="EMBL" id="JALQCX010000037">
    <property type="protein sequence ID" value="MCK9816327.1"/>
    <property type="molecule type" value="Genomic_DNA"/>
</dbReference>
<sequence>MYESKDQPVLSRLLFVRRLFLHALVVLALIGFSIGLGIIGYLYFEEGMPLHDALINAAMLLGGVGPASLPTTPGGKLFLAGYGLYANIVFAATIGLLLSPVAHRLLHRFHYDDGDTAWAPALARVFHRHKKGRCKSSGRSKTLDQGATNQRQ</sequence>
<evidence type="ECO:0000313" key="3">
    <source>
        <dbReference type="EMBL" id="MCK9816327.1"/>
    </source>
</evidence>
<dbReference type="Proteomes" id="UP001155163">
    <property type="component" value="Unassembled WGS sequence"/>
</dbReference>
<comment type="caution">
    <text evidence="3">The sequence shown here is derived from an EMBL/GenBank/DDBJ whole genome shotgun (WGS) entry which is preliminary data.</text>
</comment>
<name>A0ABT0JKB8_9PSED</name>
<organism evidence="3 4">
    <name type="scientific">Pseudomonas morbosilactucae</name>
    <dbReference type="NCBI Taxonomy" id="2938197"/>
    <lineage>
        <taxon>Bacteria</taxon>
        <taxon>Pseudomonadati</taxon>
        <taxon>Pseudomonadota</taxon>
        <taxon>Gammaproteobacteria</taxon>
        <taxon>Pseudomonadales</taxon>
        <taxon>Pseudomonadaceae</taxon>
        <taxon>Pseudomonas</taxon>
    </lineage>
</organism>
<evidence type="ECO:0000256" key="2">
    <source>
        <dbReference type="SAM" id="Phobius"/>
    </source>
</evidence>
<keyword evidence="2" id="KW-1133">Transmembrane helix</keyword>
<feature type="transmembrane region" description="Helical" evidence="2">
    <location>
        <begin position="20"/>
        <end position="44"/>
    </location>
</feature>
<evidence type="ECO:0000256" key="1">
    <source>
        <dbReference type="SAM" id="MobiDB-lite"/>
    </source>
</evidence>
<proteinExistence type="predicted"/>
<feature type="compositionally biased region" description="Polar residues" evidence="1">
    <location>
        <begin position="143"/>
        <end position="152"/>
    </location>
</feature>
<gene>
    <name evidence="3" type="ORF">M1B35_19920</name>
</gene>